<dbReference type="AlphaFoldDB" id="A0A7E4W7S4"/>
<reference evidence="3" key="2">
    <citation type="submission" date="2020-10" db="UniProtKB">
        <authorList>
            <consortium name="WormBaseParasite"/>
        </authorList>
    </citation>
    <scope>IDENTIFICATION</scope>
</reference>
<feature type="compositionally biased region" description="Acidic residues" evidence="1">
    <location>
        <begin position="82"/>
        <end position="119"/>
    </location>
</feature>
<feature type="compositionally biased region" description="Basic and acidic residues" evidence="1">
    <location>
        <begin position="25"/>
        <end position="35"/>
    </location>
</feature>
<feature type="region of interest" description="Disordered" evidence="1">
    <location>
        <begin position="1"/>
        <end position="119"/>
    </location>
</feature>
<dbReference type="Proteomes" id="UP000492821">
    <property type="component" value="Unassembled WGS sequence"/>
</dbReference>
<evidence type="ECO:0000256" key="1">
    <source>
        <dbReference type="SAM" id="MobiDB-lite"/>
    </source>
</evidence>
<reference evidence="2" key="1">
    <citation type="journal article" date="2013" name="Genetics">
        <title>The draft genome and transcriptome of Panagrellus redivivus are shaped by the harsh demands of a free-living lifestyle.</title>
        <authorList>
            <person name="Srinivasan J."/>
            <person name="Dillman A.R."/>
            <person name="Macchietto M.G."/>
            <person name="Heikkinen L."/>
            <person name="Lakso M."/>
            <person name="Fracchia K.M."/>
            <person name="Antoshechkin I."/>
            <person name="Mortazavi A."/>
            <person name="Wong G."/>
            <person name="Sternberg P.W."/>
        </authorList>
    </citation>
    <scope>NUCLEOTIDE SEQUENCE [LARGE SCALE GENOMIC DNA]</scope>
    <source>
        <strain evidence="2">MT8872</strain>
    </source>
</reference>
<protein>
    <submittedName>
        <fullName evidence="3">ATPase</fullName>
    </submittedName>
</protein>
<organism evidence="2 3">
    <name type="scientific">Panagrellus redivivus</name>
    <name type="common">Microworm</name>
    <dbReference type="NCBI Taxonomy" id="6233"/>
    <lineage>
        <taxon>Eukaryota</taxon>
        <taxon>Metazoa</taxon>
        <taxon>Ecdysozoa</taxon>
        <taxon>Nematoda</taxon>
        <taxon>Chromadorea</taxon>
        <taxon>Rhabditida</taxon>
        <taxon>Tylenchina</taxon>
        <taxon>Panagrolaimomorpha</taxon>
        <taxon>Panagrolaimoidea</taxon>
        <taxon>Panagrolaimidae</taxon>
        <taxon>Panagrellus</taxon>
    </lineage>
</organism>
<dbReference type="WBParaSite" id="Pan_g8062.t1">
    <property type="protein sequence ID" value="Pan_g8062.t1"/>
    <property type="gene ID" value="Pan_g8062"/>
</dbReference>
<name>A0A7E4W7S4_PANRE</name>
<proteinExistence type="predicted"/>
<evidence type="ECO:0000313" key="2">
    <source>
        <dbReference type="Proteomes" id="UP000492821"/>
    </source>
</evidence>
<keyword evidence="2" id="KW-1185">Reference proteome</keyword>
<sequence length="119" mass="13015">MSFEPPKIPHTIAEITEGDNIQPEPESHEEPHVTEPEDDEAEAEHPDFHEASAPLPDEEAAVPGLPDIPGDEEHHEEVVFVDGDDQLIDDNLEGEEEAPEGEEEEAHDASEEVEAPADA</sequence>
<evidence type="ECO:0000313" key="3">
    <source>
        <dbReference type="WBParaSite" id="Pan_g8062.t1"/>
    </source>
</evidence>
<accession>A0A7E4W7S4</accession>